<sequence>METFTSTISSLSSQVAEMKNIQWKLPAKFFNLPSQVSLVQEKLQTLDSLPSLLHKMTDTLNRFSTMVDNASRATSMHVPSAGQATTSPAEVLRILGSIFTSVYVAVQKLKDSWLELQFSLADNSKLNVRISLKEITPQFSFNHLAIPQARATLSYACSHGVSFGTSVYSIKLEVVRILAGKIIRFAVMTNVF</sequence>
<dbReference type="EMBL" id="BQNB010009664">
    <property type="protein sequence ID" value="GJS66651.1"/>
    <property type="molecule type" value="Genomic_DNA"/>
</dbReference>
<accession>A0ABQ4XNN9</accession>
<comment type="caution">
    <text evidence="1">The sequence shown here is derived from an EMBL/GenBank/DDBJ whole genome shotgun (WGS) entry which is preliminary data.</text>
</comment>
<organism evidence="1 2">
    <name type="scientific">Tanacetum coccineum</name>
    <dbReference type="NCBI Taxonomy" id="301880"/>
    <lineage>
        <taxon>Eukaryota</taxon>
        <taxon>Viridiplantae</taxon>
        <taxon>Streptophyta</taxon>
        <taxon>Embryophyta</taxon>
        <taxon>Tracheophyta</taxon>
        <taxon>Spermatophyta</taxon>
        <taxon>Magnoliopsida</taxon>
        <taxon>eudicotyledons</taxon>
        <taxon>Gunneridae</taxon>
        <taxon>Pentapetalae</taxon>
        <taxon>asterids</taxon>
        <taxon>campanulids</taxon>
        <taxon>Asterales</taxon>
        <taxon>Asteraceae</taxon>
        <taxon>Asteroideae</taxon>
        <taxon>Anthemideae</taxon>
        <taxon>Anthemidinae</taxon>
        <taxon>Tanacetum</taxon>
    </lineage>
</organism>
<keyword evidence="2" id="KW-1185">Reference proteome</keyword>
<gene>
    <name evidence="1" type="ORF">Tco_0681215</name>
</gene>
<dbReference type="Proteomes" id="UP001151760">
    <property type="component" value="Unassembled WGS sequence"/>
</dbReference>
<proteinExistence type="predicted"/>
<evidence type="ECO:0000313" key="1">
    <source>
        <dbReference type="EMBL" id="GJS66651.1"/>
    </source>
</evidence>
<protein>
    <submittedName>
        <fullName evidence="1">Uncharacterized protein</fullName>
    </submittedName>
</protein>
<reference evidence="1" key="1">
    <citation type="journal article" date="2022" name="Int. J. Mol. Sci.">
        <title>Draft Genome of Tanacetum Coccineum: Genomic Comparison of Closely Related Tanacetum-Family Plants.</title>
        <authorList>
            <person name="Yamashiro T."/>
            <person name="Shiraishi A."/>
            <person name="Nakayama K."/>
            <person name="Satake H."/>
        </authorList>
    </citation>
    <scope>NUCLEOTIDE SEQUENCE</scope>
</reference>
<name>A0ABQ4XNN9_9ASTR</name>
<evidence type="ECO:0000313" key="2">
    <source>
        <dbReference type="Proteomes" id="UP001151760"/>
    </source>
</evidence>
<reference evidence="1" key="2">
    <citation type="submission" date="2022-01" db="EMBL/GenBank/DDBJ databases">
        <authorList>
            <person name="Yamashiro T."/>
            <person name="Shiraishi A."/>
            <person name="Satake H."/>
            <person name="Nakayama K."/>
        </authorList>
    </citation>
    <scope>NUCLEOTIDE SEQUENCE</scope>
</reference>